<evidence type="ECO:0000256" key="2">
    <source>
        <dbReference type="ARBA" id="ARBA00022553"/>
    </source>
</evidence>
<evidence type="ECO:0000256" key="9">
    <source>
        <dbReference type="PROSITE-ProRule" id="PRU00169"/>
    </source>
</evidence>
<name>A0A0G4JPJ5_9GAMM</name>
<feature type="domain" description="Response regulatory" evidence="11">
    <location>
        <begin position="861"/>
        <end position="975"/>
    </location>
</feature>
<dbReference type="SMART" id="SM00388">
    <property type="entry name" value="HisKA"/>
    <property type="match status" value="1"/>
</dbReference>
<feature type="transmembrane region" description="Helical" evidence="8">
    <location>
        <begin position="50"/>
        <end position="71"/>
    </location>
</feature>
<protein>
    <recommendedName>
        <fullName evidence="8">Sensor histidine kinase RcsC</fullName>
        <ecNumber evidence="8">2.7.13.3</ecNumber>
    </recommendedName>
</protein>
<dbReference type="PROSITE" id="PS50109">
    <property type="entry name" value="HIS_KIN"/>
    <property type="match status" value="1"/>
</dbReference>
<evidence type="ECO:0000256" key="5">
    <source>
        <dbReference type="ARBA" id="ARBA00022777"/>
    </source>
</evidence>
<organism evidence="13 14">
    <name type="scientific">Brenneria goodwinii</name>
    <dbReference type="NCBI Taxonomy" id="1109412"/>
    <lineage>
        <taxon>Bacteria</taxon>
        <taxon>Pseudomonadati</taxon>
        <taxon>Pseudomonadota</taxon>
        <taxon>Gammaproteobacteria</taxon>
        <taxon>Enterobacterales</taxon>
        <taxon>Pectobacteriaceae</taxon>
        <taxon>Brenneria</taxon>
    </lineage>
</organism>
<dbReference type="CDD" id="cd16922">
    <property type="entry name" value="HATPase_EvgS-ArcB-TorS-like"/>
    <property type="match status" value="1"/>
</dbReference>
<feature type="domain" description="Histidine kinase" evidence="10">
    <location>
        <begin position="510"/>
        <end position="726"/>
    </location>
</feature>
<dbReference type="STRING" id="1109412.BN1221_00222c"/>
<dbReference type="Gene3D" id="3.40.50.10970">
    <property type="match status" value="1"/>
</dbReference>
<evidence type="ECO:0000313" key="14">
    <source>
        <dbReference type="Proteomes" id="UP000044377"/>
    </source>
</evidence>
<accession>A0A0G4JPJ5</accession>
<evidence type="ECO:0000256" key="6">
    <source>
        <dbReference type="ARBA" id="ARBA00022840"/>
    </source>
</evidence>
<dbReference type="InterPro" id="IPR004358">
    <property type="entry name" value="Sig_transdc_His_kin-like_C"/>
</dbReference>
<dbReference type="InterPro" id="IPR003661">
    <property type="entry name" value="HisK_dim/P_dom"/>
</dbReference>
<sequence>MSGQRVIRWLFLCGIGSVSTNNRYRQFYQFNGINLKYLASFHTTLKVSRYLFRVLAVMLWTLGALISIFYISNVLNEKESELRQEYNLSFDQSQGYIRHAADIVRELKYLAANRLMNTAENQGQPVDGEPSLSIYPLSPGAKCSVHDEGSDSSLAALNNFFNGWRENFSAVYDLNRVFFVGGDRQCMVDFGIRNQSLDRDNLLKNVQDRFVEQKNTSQSVIRDESVYWITPASIPDVGYLYALTPIYIGNKLEVIMGIEQTIRLDDFVFLGKFPIGAKLINQYNQPVLQFSEESGHYLSSTGSYPVEHNYFGYVNGYDEIILKKSLPPTNFSIIYSLPLKVLLSHIGPLIINMAVLNTLSAILLFLLSWFFERKMLLPAEVNAFQLEENEQFNRKIVASAPVGICILRINDGTNILSNELAHNYLNLLTHEDRLRITRIICEQQSKFVDVMTSRNHHLQISFVHSRYRNENVAICVLLDVSARVKMEESLQEMANAAEQASQSKSMFLATVSHELRTPLYGIIGNLDLLQTKALPKDANRLVAAMNNSSSLLLKIISDILDFSKIESEQLKIEPSEFAPHEVISHISSNYLPLVVKKRLTLYCFIDPNVPVSLSGDPVRLQQVLSNLLSNAIKFTDTGCIIFQVGCRDGYLEFLVRDTGVGIPFRETVKLFDPFFQAGSGVQRHFQGTGLGLAICEKLVNLMDGDISIESEPGLGSQFGVRIPLYKAHYVPLAISAGLQGKMCWIMVRNARMESYLLAFLQAHGMQACRYQHQTIGRDDVIISDYPVSQQFEAKAYIVISGSHTGSAQEISPGHWVHSTSAPQYLPNLLEKIYRPDTGGASPSALSTPLTNYGCIENGDIMILVVDDHPINRRLLADQLGSLGYRVMTANDGVDALSVLSKNKIDIVLTDVNMPNMDGYRLTQRLREMDMTFPVIGVTANALAEERERCLQSGMDNCLSKPVTLDTLQQSLSHYSIVVRQSRETTEISET</sequence>
<dbReference type="InterPro" id="IPR036097">
    <property type="entry name" value="HisK_dim/P_sf"/>
</dbReference>
<keyword evidence="8" id="KW-1003">Cell membrane</keyword>
<dbReference type="NCBIfam" id="NF008099">
    <property type="entry name" value="PRK10841.1"/>
    <property type="match status" value="1"/>
</dbReference>
<dbReference type="Gene3D" id="3.40.50.2300">
    <property type="match status" value="1"/>
</dbReference>
<evidence type="ECO:0000259" key="12">
    <source>
        <dbReference type="PROSITE" id="PS51426"/>
    </source>
</evidence>
<keyword evidence="14" id="KW-1185">Reference proteome</keyword>
<dbReference type="Pfam" id="PF00072">
    <property type="entry name" value="Response_reg"/>
    <property type="match status" value="1"/>
</dbReference>
<dbReference type="Proteomes" id="UP000044377">
    <property type="component" value="Unassembled WGS sequence"/>
</dbReference>
<dbReference type="InterPro" id="IPR001789">
    <property type="entry name" value="Sig_transdc_resp-reg_receiver"/>
</dbReference>
<dbReference type="FunFam" id="3.40.50.2300:FF:000121">
    <property type="entry name" value="Sensor histidine kinase RcsC"/>
    <property type="match status" value="1"/>
</dbReference>
<comment type="similarity">
    <text evidence="8">Belongs to the RcsC family.</text>
</comment>
<evidence type="ECO:0000256" key="1">
    <source>
        <dbReference type="ARBA" id="ARBA00000085"/>
    </source>
</evidence>
<dbReference type="Pfam" id="PF00512">
    <property type="entry name" value="HisKA"/>
    <property type="match status" value="1"/>
</dbReference>
<keyword evidence="4 8" id="KW-0547">Nucleotide-binding</keyword>
<keyword evidence="8" id="KW-0812">Transmembrane</keyword>
<dbReference type="GO" id="GO:0005886">
    <property type="term" value="C:plasma membrane"/>
    <property type="evidence" value="ECO:0007669"/>
    <property type="project" value="UniProtKB-SubCell"/>
</dbReference>
<dbReference type="SUPFAM" id="SSF47384">
    <property type="entry name" value="Homodimeric domain of signal transducing histidine kinase"/>
    <property type="match status" value="1"/>
</dbReference>
<comment type="caution">
    <text evidence="8">Lacks conserved residue(s) required for the propagation of feature annotation.</text>
</comment>
<dbReference type="GO" id="GO:0006355">
    <property type="term" value="P:regulation of DNA-templated transcription"/>
    <property type="evidence" value="ECO:0007669"/>
    <property type="project" value="InterPro"/>
</dbReference>
<dbReference type="InterPro" id="IPR038388">
    <property type="entry name" value="RcsC_C_sf"/>
</dbReference>
<feature type="domain" description="ABL" evidence="12">
    <location>
        <begin position="739"/>
        <end position="839"/>
    </location>
</feature>
<evidence type="ECO:0000256" key="3">
    <source>
        <dbReference type="ARBA" id="ARBA00022679"/>
    </source>
</evidence>
<dbReference type="PANTHER" id="PTHR45339:SF1">
    <property type="entry name" value="HYBRID SIGNAL TRANSDUCTION HISTIDINE KINASE J"/>
    <property type="match status" value="1"/>
</dbReference>
<dbReference type="GO" id="GO:0000155">
    <property type="term" value="F:phosphorelay sensor kinase activity"/>
    <property type="evidence" value="ECO:0007669"/>
    <property type="project" value="UniProtKB-UniRule"/>
</dbReference>
<dbReference type="InterPro" id="IPR011006">
    <property type="entry name" value="CheY-like_superfamily"/>
</dbReference>
<dbReference type="SUPFAM" id="SSF52172">
    <property type="entry name" value="CheY-like"/>
    <property type="match status" value="2"/>
</dbReference>
<dbReference type="SUPFAM" id="SSF55874">
    <property type="entry name" value="ATPase domain of HSP90 chaperone/DNA topoisomerase II/histidine kinase"/>
    <property type="match status" value="1"/>
</dbReference>
<keyword evidence="3 8" id="KW-0808">Transferase</keyword>
<comment type="subunit">
    <text evidence="8">Interacts with RcsD.</text>
</comment>
<keyword evidence="7 8" id="KW-0902">Two-component regulatory system</keyword>
<evidence type="ECO:0000256" key="8">
    <source>
        <dbReference type="HAMAP-Rule" id="MF_00979"/>
    </source>
</evidence>
<comment type="PTM">
    <text evidence="8">Autophosphorylated. Activation probably requires a transfer of a phosphate group from a His in the transmitter domain to an Asp in the receiver domain.</text>
</comment>
<gene>
    <name evidence="8" type="primary">rcsC</name>
    <name evidence="13" type="ORF">BN1221_00222c</name>
</gene>
<proteinExistence type="inferred from homology"/>
<dbReference type="Gene3D" id="1.10.287.130">
    <property type="match status" value="1"/>
</dbReference>
<evidence type="ECO:0000259" key="11">
    <source>
        <dbReference type="PROSITE" id="PS50110"/>
    </source>
</evidence>
<reference evidence="14" key="1">
    <citation type="submission" date="2015-01" db="EMBL/GenBank/DDBJ databases">
        <authorList>
            <person name="Paterson Steve"/>
        </authorList>
    </citation>
    <scope>NUCLEOTIDE SEQUENCE [LARGE SCALE GENOMIC DNA]</scope>
    <source>
        <strain evidence="14">OBR1</strain>
    </source>
</reference>
<evidence type="ECO:0000256" key="4">
    <source>
        <dbReference type="ARBA" id="ARBA00022741"/>
    </source>
</evidence>
<dbReference type="HAMAP" id="MF_00979">
    <property type="entry name" value="RcsC"/>
    <property type="match status" value="1"/>
</dbReference>
<evidence type="ECO:0000259" key="10">
    <source>
        <dbReference type="PROSITE" id="PS50109"/>
    </source>
</evidence>
<dbReference type="OrthoDB" id="9770795at2"/>
<keyword evidence="8" id="KW-0997">Cell inner membrane</keyword>
<comment type="subcellular location">
    <subcellularLocation>
        <location evidence="8">Cell inner membrane</location>
        <topology evidence="8">Multi-pass membrane protein</topology>
    </subcellularLocation>
</comment>
<dbReference type="InterPro" id="IPR019017">
    <property type="entry name" value="Sig_transdc_His_kin_a/b-loop_C"/>
</dbReference>
<dbReference type="GO" id="GO:0005524">
    <property type="term" value="F:ATP binding"/>
    <property type="evidence" value="ECO:0007669"/>
    <property type="project" value="UniProtKB-UniRule"/>
</dbReference>
<dbReference type="AlphaFoldDB" id="A0A0G4JPJ5"/>
<evidence type="ECO:0000313" key="13">
    <source>
        <dbReference type="EMBL" id="CPR13818.1"/>
    </source>
</evidence>
<dbReference type="Gene3D" id="3.30.565.10">
    <property type="entry name" value="Histidine kinase-like ATPase, C-terminal domain"/>
    <property type="match status" value="1"/>
</dbReference>
<comment type="catalytic activity">
    <reaction evidence="1 8">
        <text>ATP + protein L-histidine = ADP + protein N-phospho-L-histidine.</text>
        <dbReference type="EC" id="2.7.13.3"/>
    </reaction>
</comment>
<feature type="modified residue" description="4-aspartylphosphate" evidence="8 9">
    <location>
        <position position="910"/>
    </location>
</feature>
<dbReference type="FunFam" id="3.30.565.10:FF:000010">
    <property type="entry name" value="Sensor histidine kinase RcsC"/>
    <property type="match status" value="1"/>
</dbReference>
<evidence type="ECO:0000256" key="7">
    <source>
        <dbReference type="ARBA" id="ARBA00023012"/>
    </source>
</evidence>
<comment type="function">
    <text evidence="8">Component of the Rcs signaling system, which controls transcription of numerous genes. RcsC functions as a membrane-associated protein kinase that phosphorylates RcsD in response to environmental signals. The phosphoryl group is then transferred to the response regulator RcsB.</text>
</comment>
<dbReference type="EMBL" id="CGIG01000001">
    <property type="protein sequence ID" value="CPR13818.1"/>
    <property type="molecule type" value="Genomic_DNA"/>
</dbReference>
<dbReference type="InterPro" id="IPR003594">
    <property type="entry name" value="HATPase_dom"/>
</dbReference>
<keyword evidence="2 8" id="KW-0597">Phosphoprotein</keyword>
<dbReference type="InterPro" id="IPR030856">
    <property type="entry name" value="RcsC"/>
</dbReference>
<dbReference type="CDD" id="cd17546">
    <property type="entry name" value="REC_hyHK_CKI1_RcsC-like"/>
    <property type="match status" value="1"/>
</dbReference>
<dbReference type="SMART" id="SM00448">
    <property type="entry name" value="REC"/>
    <property type="match status" value="1"/>
</dbReference>
<dbReference type="PROSITE" id="PS51426">
    <property type="entry name" value="ABL"/>
    <property type="match status" value="1"/>
</dbReference>
<keyword evidence="5 8" id="KW-0418">Kinase</keyword>
<dbReference type="Pfam" id="PF09456">
    <property type="entry name" value="RcsC"/>
    <property type="match status" value="1"/>
</dbReference>
<dbReference type="InterPro" id="IPR005467">
    <property type="entry name" value="His_kinase_dom"/>
</dbReference>
<keyword evidence="8" id="KW-0472">Membrane</keyword>
<keyword evidence="6 8" id="KW-0067">ATP-binding</keyword>
<dbReference type="PANTHER" id="PTHR45339">
    <property type="entry name" value="HYBRID SIGNAL TRANSDUCTION HISTIDINE KINASE J"/>
    <property type="match status" value="1"/>
</dbReference>
<dbReference type="EC" id="2.7.13.3" evidence="8"/>
<dbReference type="InterPro" id="IPR036890">
    <property type="entry name" value="HATPase_C_sf"/>
</dbReference>
<dbReference type="SMART" id="SM00387">
    <property type="entry name" value="HATPase_c"/>
    <property type="match status" value="1"/>
</dbReference>
<feature type="modified residue" description="Phosphohistidine; by autocatalysis" evidence="8">
    <location>
        <position position="513"/>
    </location>
</feature>
<keyword evidence="8" id="KW-1133">Transmembrane helix</keyword>
<dbReference type="PRINTS" id="PR00344">
    <property type="entry name" value="BCTRLSENSOR"/>
</dbReference>
<dbReference type="CDD" id="cd00082">
    <property type="entry name" value="HisKA"/>
    <property type="match status" value="1"/>
</dbReference>
<dbReference type="Pfam" id="PF02518">
    <property type="entry name" value="HATPase_c"/>
    <property type="match status" value="1"/>
</dbReference>
<dbReference type="PROSITE" id="PS50110">
    <property type="entry name" value="RESPONSE_REGULATORY"/>
    <property type="match status" value="1"/>
</dbReference>